<dbReference type="EMBL" id="CAADFM010000083">
    <property type="protein sequence ID" value="VFK13179.1"/>
    <property type="molecule type" value="Genomic_DNA"/>
</dbReference>
<keyword evidence="6" id="KW-0862">Zinc</keyword>
<proteinExistence type="predicted"/>
<evidence type="ECO:0000256" key="2">
    <source>
        <dbReference type="ARBA" id="ARBA00004196"/>
    </source>
</evidence>
<dbReference type="InterPro" id="IPR007340">
    <property type="entry name" value="LysM_Opacity-associatedA"/>
</dbReference>
<dbReference type="InterPro" id="IPR050570">
    <property type="entry name" value="Cell_wall_metabolism_enzyme"/>
</dbReference>
<organism evidence="11">
    <name type="scientific">Candidatus Kentrum sp. LPFa</name>
    <dbReference type="NCBI Taxonomy" id="2126335"/>
    <lineage>
        <taxon>Bacteria</taxon>
        <taxon>Pseudomonadati</taxon>
        <taxon>Pseudomonadota</taxon>
        <taxon>Gammaproteobacteria</taxon>
        <taxon>Candidatus Kentrum</taxon>
    </lineage>
</organism>
<evidence type="ECO:0000256" key="4">
    <source>
        <dbReference type="ARBA" id="ARBA00022723"/>
    </source>
</evidence>
<keyword evidence="7" id="KW-0482">Metalloprotease</keyword>
<keyword evidence="5 11" id="KW-0378">Hydrolase</keyword>
<dbReference type="CDD" id="cd00118">
    <property type="entry name" value="LysM"/>
    <property type="match status" value="1"/>
</dbReference>
<accession>A0A450XJ35</accession>
<evidence type="ECO:0000256" key="1">
    <source>
        <dbReference type="ARBA" id="ARBA00001947"/>
    </source>
</evidence>
<dbReference type="InterPro" id="IPR016047">
    <property type="entry name" value="M23ase_b-sheet_dom"/>
</dbReference>
<evidence type="ECO:0000256" key="6">
    <source>
        <dbReference type="ARBA" id="ARBA00022833"/>
    </source>
</evidence>
<dbReference type="PANTHER" id="PTHR21666:SF288">
    <property type="entry name" value="CELL DIVISION PROTEIN YTFB"/>
    <property type="match status" value="1"/>
</dbReference>
<gene>
    <name evidence="10" type="ORF">BECKLPF1236A_GA0070988_100835</name>
    <name evidence="11" type="ORF">BECKLPF1236C_GA0070990_100845</name>
</gene>
<dbReference type="Pfam" id="PF01551">
    <property type="entry name" value="Peptidase_M23"/>
    <property type="match status" value="1"/>
</dbReference>
<dbReference type="PROSITE" id="PS51782">
    <property type="entry name" value="LYSM"/>
    <property type="match status" value="1"/>
</dbReference>
<reference evidence="11" key="1">
    <citation type="submission" date="2019-02" db="EMBL/GenBank/DDBJ databases">
        <authorList>
            <person name="Gruber-Vodicka R. H."/>
            <person name="Seah K. B. B."/>
        </authorList>
    </citation>
    <scope>NUCLEOTIDE SEQUENCE</scope>
    <source>
        <strain evidence="10">BECK_S312</strain>
        <strain evidence="11">BECK_S426</strain>
    </source>
</reference>
<dbReference type="InterPro" id="IPR045834">
    <property type="entry name" value="Csd3_N2"/>
</dbReference>
<dbReference type="Gene3D" id="3.10.450.350">
    <property type="match status" value="2"/>
</dbReference>
<evidence type="ECO:0000256" key="3">
    <source>
        <dbReference type="ARBA" id="ARBA00022670"/>
    </source>
</evidence>
<dbReference type="Pfam" id="PF19425">
    <property type="entry name" value="Csd3_N2"/>
    <property type="match status" value="1"/>
</dbReference>
<dbReference type="EMBL" id="CAADFP010000084">
    <property type="protein sequence ID" value="VFK29276.1"/>
    <property type="molecule type" value="Genomic_DNA"/>
</dbReference>
<evidence type="ECO:0000313" key="11">
    <source>
        <dbReference type="EMBL" id="VFK29276.1"/>
    </source>
</evidence>
<dbReference type="AlphaFoldDB" id="A0A450XJ35"/>
<dbReference type="Pfam" id="PF04225">
    <property type="entry name" value="LysM_OapA"/>
    <property type="match status" value="1"/>
</dbReference>
<name>A0A450XJ35_9GAMM</name>
<keyword evidence="8" id="KW-0472">Membrane</keyword>
<dbReference type="SUPFAM" id="SSF51261">
    <property type="entry name" value="Duplicated hybrid motif"/>
    <property type="match status" value="1"/>
</dbReference>
<keyword evidence="4" id="KW-0479">Metal-binding</keyword>
<protein>
    <submittedName>
        <fullName evidence="11">Murein DD-endopeptidase MepM and murein hydrolase activator NlpD, contain LysM domain</fullName>
    </submittedName>
</protein>
<dbReference type="InterPro" id="IPR018392">
    <property type="entry name" value="LysM"/>
</dbReference>
<dbReference type="PANTHER" id="PTHR21666">
    <property type="entry name" value="PEPTIDASE-RELATED"/>
    <property type="match status" value="1"/>
</dbReference>
<dbReference type="GO" id="GO:0006508">
    <property type="term" value="P:proteolysis"/>
    <property type="evidence" value="ECO:0007669"/>
    <property type="project" value="UniProtKB-KW"/>
</dbReference>
<keyword evidence="3" id="KW-0645">Protease</keyword>
<evidence type="ECO:0000313" key="10">
    <source>
        <dbReference type="EMBL" id="VFK13179.1"/>
    </source>
</evidence>
<dbReference type="GO" id="GO:0046872">
    <property type="term" value="F:metal ion binding"/>
    <property type="evidence" value="ECO:0007669"/>
    <property type="project" value="UniProtKB-KW"/>
</dbReference>
<evidence type="ECO:0000256" key="5">
    <source>
        <dbReference type="ARBA" id="ARBA00022801"/>
    </source>
</evidence>
<evidence type="ECO:0000256" key="8">
    <source>
        <dbReference type="SAM" id="Phobius"/>
    </source>
</evidence>
<evidence type="ECO:0000256" key="7">
    <source>
        <dbReference type="ARBA" id="ARBA00023049"/>
    </source>
</evidence>
<feature type="transmembrane region" description="Helical" evidence="8">
    <location>
        <begin position="21"/>
        <end position="43"/>
    </location>
</feature>
<dbReference type="GO" id="GO:0004222">
    <property type="term" value="F:metalloendopeptidase activity"/>
    <property type="evidence" value="ECO:0007669"/>
    <property type="project" value="TreeGrafter"/>
</dbReference>
<dbReference type="InterPro" id="IPR011055">
    <property type="entry name" value="Dup_hybrid_motif"/>
</dbReference>
<dbReference type="FunFam" id="2.70.70.10:FF:000002">
    <property type="entry name" value="Murein DD-endopeptidase MepM"/>
    <property type="match status" value="1"/>
</dbReference>
<dbReference type="GO" id="GO:0042834">
    <property type="term" value="F:peptidoglycan binding"/>
    <property type="evidence" value="ECO:0007669"/>
    <property type="project" value="InterPro"/>
</dbReference>
<sequence length="481" mass="54362">MKYRPNRKRARNEHSSRISRWWKPLGLTVGYTMIAVSILSIPLGNASTKPSLRSEALEIFPQQLPQHLQRADVLSQAPLPTRGSTHTGRIELDLELNTELESTAKTVEHAPRKPARRVVTVRAGDSLSTIFKEFGLPQSQLHAIMNAGKDTRRFRNLRPGQTLEFDLAEDGTIRRILYRSNDETALEVASRKGGAGYLAKTIIEDLERRITPSSGIIDRSPLFIAGQRAGLSDKTIMEMVEIFAWDVDFALDVRPGDRFSVIYEQFYKDGEKIRNGKILAAEFVNRGKTFRALRYENDKGEANYYTPSGRGMRKAFLRTPVEFSRISSRFQLRRMHPVLNKIRAHRGVDYAAPRGTPVKATARGKVTVVGRKGGLGKAIFIQHQGKYTTVYGHLHKYARGIKRGKTVRQGQIIGYVGSTGLATGPHLHYEFRIRGVHKDPLKVKLPQSLPIEARYRPDFRRKTKSLIAKLDLLSRTMLASR</sequence>
<feature type="domain" description="LysM" evidence="9">
    <location>
        <begin position="117"/>
        <end position="165"/>
    </location>
</feature>
<comment type="cofactor">
    <cofactor evidence="1">
        <name>Zn(2+)</name>
        <dbReference type="ChEBI" id="CHEBI:29105"/>
    </cofactor>
</comment>
<comment type="subcellular location">
    <subcellularLocation>
        <location evidence="2">Cell envelope</location>
    </subcellularLocation>
</comment>
<keyword evidence="8" id="KW-1133">Transmembrane helix</keyword>
<dbReference type="CDD" id="cd12797">
    <property type="entry name" value="M23_peptidase"/>
    <property type="match status" value="1"/>
</dbReference>
<evidence type="ECO:0000259" key="9">
    <source>
        <dbReference type="PROSITE" id="PS51782"/>
    </source>
</evidence>
<dbReference type="Gene3D" id="2.70.70.10">
    <property type="entry name" value="Glucose Permease (Domain IIA)"/>
    <property type="match status" value="1"/>
</dbReference>
<keyword evidence="8" id="KW-0812">Transmembrane</keyword>
<dbReference type="GO" id="GO:0030313">
    <property type="term" value="C:cell envelope"/>
    <property type="evidence" value="ECO:0007669"/>
    <property type="project" value="UniProtKB-SubCell"/>
</dbReference>